<dbReference type="EMBL" id="AAMS01000010">
    <property type="protein sequence ID" value="EAQ05331.1"/>
    <property type="molecule type" value="Genomic_DNA"/>
</dbReference>
<dbReference type="Pfam" id="PF01177">
    <property type="entry name" value="Asp_Glu_race"/>
    <property type="match status" value="1"/>
</dbReference>
<dbReference type="InterPro" id="IPR053714">
    <property type="entry name" value="Iso_Racemase_Enz_sf"/>
</dbReference>
<dbReference type="InterPro" id="IPR052186">
    <property type="entry name" value="Hydantoin_racemase-like"/>
</dbReference>
<comment type="similarity">
    <text evidence="1">Belongs to the HyuE racemase family.</text>
</comment>
<reference evidence="2 3" key="1">
    <citation type="submission" date="2006-01" db="EMBL/GenBank/DDBJ databases">
        <authorList>
            <person name="Hagstrom A."/>
            <person name="Ferriera S."/>
            <person name="Johnson J."/>
            <person name="Kravitz S."/>
            <person name="Halpern A."/>
            <person name="Remington K."/>
            <person name="Beeson K."/>
            <person name="Tran B."/>
            <person name="Rogers Y.-H."/>
            <person name="Friedman R."/>
            <person name="Venter J.C."/>
        </authorList>
    </citation>
    <scope>NUCLEOTIDE SEQUENCE [LARGE SCALE GENOMIC DNA]</scope>
    <source>
        <strain evidence="2 3">SKA53</strain>
    </source>
</reference>
<dbReference type="EC" id="5.1.99.-" evidence="2"/>
<keyword evidence="3" id="KW-1185">Reference proteome</keyword>
<dbReference type="HOGENOM" id="CLU_053002_0_2_5"/>
<name>A3V8W8_9RHOB</name>
<sequence>MTDNMAAIARATVGDLAEIIPVTATRGFPYIASRAEAQIAGGIVLEMIAEHASTVDAVVIAAFGDPSLKGARDLFDLPIVGMAEAAVMTAALLGESFAVVTFSPLMTRWYDECVQATGLGNRFKGVLTPDITPARLTDVQTDLGADIITMATTAATRHHADVIILGGAPLAGLAPKIASQVPAIVIDPIAAAVLQAMTLVRMTAHAATPLRVNKPAAKTSIGLAAPLAMAIHHGGAAS</sequence>
<protein>
    <submittedName>
        <fullName evidence="2">Putative hydantoin racemase</fullName>
        <ecNumber evidence="2">5.1.99.-</ecNumber>
    </submittedName>
</protein>
<evidence type="ECO:0000256" key="1">
    <source>
        <dbReference type="ARBA" id="ARBA00038414"/>
    </source>
</evidence>
<dbReference type="PANTHER" id="PTHR28047:SF5">
    <property type="entry name" value="PROTEIN DCG1"/>
    <property type="match status" value="1"/>
</dbReference>
<keyword evidence="2" id="KW-0413">Isomerase</keyword>
<dbReference type="InterPro" id="IPR015942">
    <property type="entry name" value="Asp/Glu/hydantoin_racemase"/>
</dbReference>
<evidence type="ECO:0000313" key="2">
    <source>
        <dbReference type="EMBL" id="EAQ05331.1"/>
    </source>
</evidence>
<evidence type="ECO:0000313" key="3">
    <source>
        <dbReference type="Proteomes" id="UP000004507"/>
    </source>
</evidence>
<dbReference type="PANTHER" id="PTHR28047">
    <property type="entry name" value="PROTEIN DCG1"/>
    <property type="match status" value="1"/>
</dbReference>
<dbReference type="GO" id="GO:0047661">
    <property type="term" value="F:amino-acid racemase activity"/>
    <property type="evidence" value="ECO:0007669"/>
    <property type="project" value="InterPro"/>
</dbReference>
<dbReference type="eggNOG" id="COG4126">
    <property type="taxonomic scope" value="Bacteria"/>
</dbReference>
<comment type="caution">
    <text evidence="2">The sequence shown here is derived from an EMBL/GenBank/DDBJ whole genome shotgun (WGS) entry which is preliminary data.</text>
</comment>
<gene>
    <name evidence="2" type="ORF">SKA53_00105</name>
</gene>
<dbReference type="Gene3D" id="3.40.50.12500">
    <property type="match status" value="1"/>
</dbReference>
<accession>A3V8W8</accession>
<dbReference type="Proteomes" id="UP000004507">
    <property type="component" value="Unassembled WGS sequence"/>
</dbReference>
<dbReference type="STRING" id="314232.SKA53_00105"/>
<dbReference type="AlphaFoldDB" id="A3V8W8"/>
<proteinExistence type="inferred from homology"/>
<organism evidence="2 3">
    <name type="scientific">Yoonia vestfoldensis SKA53</name>
    <dbReference type="NCBI Taxonomy" id="314232"/>
    <lineage>
        <taxon>Bacteria</taxon>
        <taxon>Pseudomonadati</taxon>
        <taxon>Pseudomonadota</taxon>
        <taxon>Alphaproteobacteria</taxon>
        <taxon>Rhodobacterales</taxon>
        <taxon>Paracoccaceae</taxon>
        <taxon>Yoonia</taxon>
    </lineage>
</organism>